<accession>A0A0P7BR43</accession>
<dbReference type="GO" id="GO:0046872">
    <property type="term" value="F:metal ion binding"/>
    <property type="evidence" value="ECO:0007669"/>
    <property type="project" value="UniProtKB-KW"/>
</dbReference>
<protein>
    <recommendedName>
        <fullName evidence="14">2-oxoglutarate dehydrogenase, mitochondrial</fullName>
        <ecNumber evidence="6">1.2.4.2</ecNumber>
    </recommendedName>
    <alternativeName>
        <fullName evidence="15">2-oxoglutarate dehydrogenase complex component E1</fullName>
    </alternativeName>
</protein>
<dbReference type="InterPro" id="IPR011053">
    <property type="entry name" value="Single_hybrid_motif"/>
</dbReference>
<organism evidence="19 20">
    <name type="scientific">Neonectria ditissima</name>
    <dbReference type="NCBI Taxonomy" id="78410"/>
    <lineage>
        <taxon>Eukaryota</taxon>
        <taxon>Fungi</taxon>
        <taxon>Dikarya</taxon>
        <taxon>Ascomycota</taxon>
        <taxon>Pezizomycotina</taxon>
        <taxon>Sordariomycetes</taxon>
        <taxon>Hypocreomycetidae</taxon>
        <taxon>Hypocreales</taxon>
        <taxon>Nectriaceae</taxon>
        <taxon>Neonectria</taxon>
    </lineage>
</organism>
<dbReference type="Pfam" id="PF16078">
    <property type="entry name" value="2-oxogl_dehyd_N"/>
    <property type="match status" value="1"/>
</dbReference>
<dbReference type="SMART" id="SM00861">
    <property type="entry name" value="Transket_pyr"/>
    <property type="match status" value="1"/>
</dbReference>
<dbReference type="Gene3D" id="2.40.50.100">
    <property type="match status" value="1"/>
</dbReference>
<keyword evidence="8" id="KW-0450">Lipoyl</keyword>
<evidence type="ECO:0000256" key="2">
    <source>
        <dbReference type="ARBA" id="ARBA00001964"/>
    </source>
</evidence>
<keyword evidence="11" id="KW-0786">Thiamine pyrophosphate</keyword>
<dbReference type="Proteomes" id="UP000050424">
    <property type="component" value="Unassembled WGS sequence"/>
</dbReference>
<keyword evidence="10" id="KW-0560">Oxidoreductase</keyword>
<dbReference type="InterPro" id="IPR005475">
    <property type="entry name" value="Transketolase-like_Pyr-bd"/>
</dbReference>
<dbReference type="FunFam" id="3.40.50.12470:FF:000003">
    <property type="entry name" value="2-oxoglutarate dehydrogenase E1 component"/>
    <property type="match status" value="1"/>
</dbReference>
<evidence type="ECO:0000256" key="10">
    <source>
        <dbReference type="ARBA" id="ARBA00023002"/>
    </source>
</evidence>
<dbReference type="SUPFAM" id="SSF52777">
    <property type="entry name" value="CoA-dependent acyltransferases"/>
    <property type="match status" value="1"/>
</dbReference>
<dbReference type="EC" id="1.2.4.2" evidence="6"/>
<feature type="domain" description="Lipoyl-binding" evidence="18">
    <location>
        <begin position="59"/>
        <end position="134"/>
    </location>
</feature>
<dbReference type="NCBIfam" id="NF006914">
    <property type="entry name" value="PRK09404.1"/>
    <property type="match status" value="1"/>
</dbReference>
<dbReference type="GO" id="GO:0004591">
    <property type="term" value="F:oxoglutarate dehydrogenase (succinyl-transferring) activity"/>
    <property type="evidence" value="ECO:0007669"/>
    <property type="project" value="UniProtKB-EC"/>
</dbReference>
<dbReference type="CDD" id="cd06849">
    <property type="entry name" value="lipoyl_domain"/>
    <property type="match status" value="1"/>
</dbReference>
<dbReference type="PANTHER" id="PTHR23152:SF4">
    <property type="entry name" value="2-OXOADIPATE DEHYDROGENASE COMPLEX COMPONENT E1"/>
    <property type="match status" value="1"/>
</dbReference>
<comment type="function">
    <text evidence="13">The 2-oxoglutarate dehydrogenase complex catalyzes the overall conversion of 2-oxoglutarate to succinyl-CoA and CO(2). It contains multiple copies of three enzymatic components: 2-oxoglutarate dehydrogenase (E1), dihydrolipoamide succinyltransferase (E2) and lipoamide dehydrogenase (E3).</text>
</comment>
<keyword evidence="20" id="KW-1185">Reference proteome</keyword>
<evidence type="ECO:0000256" key="1">
    <source>
        <dbReference type="ARBA" id="ARBA00001946"/>
    </source>
</evidence>
<dbReference type="InterPro" id="IPR023213">
    <property type="entry name" value="CAT-like_dom_sf"/>
</dbReference>
<dbReference type="STRING" id="78410.A0A0P7BR43"/>
<dbReference type="NCBIfam" id="NF008907">
    <property type="entry name" value="PRK12270.1"/>
    <property type="match status" value="1"/>
</dbReference>
<dbReference type="Pfam" id="PF02779">
    <property type="entry name" value="Transket_pyr"/>
    <property type="match status" value="1"/>
</dbReference>
<proteinExistence type="inferred from homology"/>
<dbReference type="GO" id="GO:0005739">
    <property type="term" value="C:mitochondrion"/>
    <property type="evidence" value="ECO:0007669"/>
    <property type="project" value="TreeGrafter"/>
</dbReference>
<feature type="compositionally biased region" description="Basic and acidic residues" evidence="17">
    <location>
        <begin position="159"/>
        <end position="177"/>
    </location>
</feature>
<keyword evidence="12" id="KW-0511">Multifunctional enzyme</keyword>
<dbReference type="SUPFAM" id="SSF51230">
    <property type="entry name" value="Single hybrid motif"/>
    <property type="match status" value="1"/>
</dbReference>
<dbReference type="Pfam" id="PF00364">
    <property type="entry name" value="Biotin_lipoyl"/>
    <property type="match status" value="1"/>
</dbReference>
<keyword evidence="7" id="KW-0479">Metal-binding</keyword>
<feature type="region of interest" description="Disordered" evidence="17">
    <location>
        <begin position="137"/>
        <end position="220"/>
    </location>
</feature>
<comment type="similarity">
    <text evidence="4">Belongs to the alpha-ketoglutarate dehydrogenase family.</text>
</comment>
<dbReference type="OrthoDB" id="413077at2759"/>
<comment type="catalytic activity">
    <reaction evidence="16">
        <text>N(6)-[(R)-dihydrolipoyl]-L-lysyl-[protein] + succinyl-CoA = N(6)-[(R)-S(8)-succinyldihydrolipoyl]-L-lysyl-[protein] + CoA</text>
        <dbReference type="Rhea" id="RHEA:15213"/>
        <dbReference type="Rhea" id="RHEA-COMP:10475"/>
        <dbReference type="Rhea" id="RHEA-COMP:20092"/>
        <dbReference type="ChEBI" id="CHEBI:57287"/>
        <dbReference type="ChEBI" id="CHEBI:57292"/>
        <dbReference type="ChEBI" id="CHEBI:83100"/>
        <dbReference type="ChEBI" id="CHEBI:83120"/>
        <dbReference type="EC" id="2.3.1.61"/>
    </reaction>
</comment>
<dbReference type="InterPro" id="IPR001017">
    <property type="entry name" value="DH_E1"/>
</dbReference>
<gene>
    <name evidence="19" type="ORF">AK830_g3592</name>
</gene>
<evidence type="ECO:0000256" key="12">
    <source>
        <dbReference type="ARBA" id="ARBA00023268"/>
    </source>
</evidence>
<dbReference type="Pfam" id="PF00676">
    <property type="entry name" value="E1_dh"/>
    <property type="match status" value="1"/>
</dbReference>
<comment type="cofactor">
    <cofactor evidence="2">
        <name>thiamine diphosphate</name>
        <dbReference type="ChEBI" id="CHEBI:58937"/>
    </cofactor>
</comment>
<comment type="pathway">
    <text evidence="3">Carbohydrate metabolism; tricarboxylic acid cycle; succinyl-CoA from 2-oxoglutarate (dehydrogenase route): step 1/1.</text>
</comment>
<evidence type="ECO:0000256" key="4">
    <source>
        <dbReference type="ARBA" id="ARBA00006936"/>
    </source>
</evidence>
<dbReference type="GO" id="GO:0006099">
    <property type="term" value="P:tricarboxylic acid cycle"/>
    <property type="evidence" value="ECO:0007669"/>
    <property type="project" value="UniProtKB-UniPathway"/>
</dbReference>
<dbReference type="PROSITE" id="PS50968">
    <property type="entry name" value="BIOTINYL_LIPOYL"/>
    <property type="match status" value="1"/>
</dbReference>
<evidence type="ECO:0000256" key="17">
    <source>
        <dbReference type="SAM" id="MobiDB-lite"/>
    </source>
</evidence>
<dbReference type="GO" id="GO:0045252">
    <property type="term" value="C:oxoglutarate dehydrogenase complex"/>
    <property type="evidence" value="ECO:0007669"/>
    <property type="project" value="TreeGrafter"/>
</dbReference>
<dbReference type="SUPFAM" id="SSF52518">
    <property type="entry name" value="Thiamin diphosphate-binding fold (THDP-binding)"/>
    <property type="match status" value="2"/>
</dbReference>
<name>A0A0P7BR43_9HYPO</name>
<dbReference type="CDD" id="cd02016">
    <property type="entry name" value="TPP_E1_OGDC_like"/>
    <property type="match status" value="1"/>
</dbReference>
<dbReference type="InterPro" id="IPR011603">
    <property type="entry name" value="2oxoglutarate_DH_E1"/>
</dbReference>
<dbReference type="Pfam" id="PF00198">
    <property type="entry name" value="2-oxoacid_dh"/>
    <property type="match status" value="1"/>
</dbReference>
<dbReference type="InterPro" id="IPR031717">
    <property type="entry name" value="ODO-1/KGD_C"/>
</dbReference>
<evidence type="ECO:0000256" key="9">
    <source>
        <dbReference type="ARBA" id="ARBA00022842"/>
    </source>
</evidence>
<reference evidence="19 20" key="1">
    <citation type="submission" date="2015-09" db="EMBL/GenBank/DDBJ databases">
        <title>Draft genome of a European isolate of the apple canker pathogen Neonectria ditissima.</title>
        <authorList>
            <person name="Gomez-Cortecero A."/>
            <person name="Harrison R.J."/>
            <person name="Armitage A.D."/>
        </authorList>
    </citation>
    <scope>NUCLEOTIDE SEQUENCE [LARGE SCALE GENOMIC DNA]</scope>
    <source>
        <strain evidence="19 20">R09/05</strain>
    </source>
</reference>
<dbReference type="Gene3D" id="3.40.50.970">
    <property type="match status" value="1"/>
</dbReference>
<dbReference type="Gene3D" id="3.40.50.12470">
    <property type="match status" value="1"/>
</dbReference>
<evidence type="ECO:0000313" key="19">
    <source>
        <dbReference type="EMBL" id="KPM42927.1"/>
    </source>
</evidence>
<evidence type="ECO:0000256" key="8">
    <source>
        <dbReference type="ARBA" id="ARBA00022823"/>
    </source>
</evidence>
<dbReference type="PANTHER" id="PTHR23152">
    <property type="entry name" value="2-OXOGLUTARATE DEHYDROGENASE"/>
    <property type="match status" value="1"/>
</dbReference>
<dbReference type="GO" id="GO:0004149">
    <property type="term" value="F:dihydrolipoyllysine-residue succinyltransferase activity"/>
    <property type="evidence" value="ECO:0007669"/>
    <property type="project" value="UniProtKB-EC"/>
</dbReference>
<comment type="caution">
    <text evidence="19">The sequence shown here is derived from an EMBL/GenBank/DDBJ whole genome shotgun (WGS) entry which is preliminary data.</text>
</comment>
<dbReference type="InterPro" id="IPR042179">
    <property type="entry name" value="KGD_C_sf"/>
</dbReference>
<evidence type="ECO:0000259" key="18">
    <source>
        <dbReference type="PROSITE" id="PS50968"/>
    </source>
</evidence>
<evidence type="ECO:0000256" key="13">
    <source>
        <dbReference type="ARBA" id="ARBA00037426"/>
    </source>
</evidence>
<evidence type="ECO:0000256" key="6">
    <source>
        <dbReference type="ARBA" id="ARBA00012280"/>
    </source>
</evidence>
<evidence type="ECO:0000256" key="14">
    <source>
        <dbReference type="ARBA" id="ARBA00040267"/>
    </source>
</evidence>
<dbReference type="InterPro" id="IPR001078">
    <property type="entry name" value="2-oxoacid_DH_actylTfrase"/>
</dbReference>
<sequence length="1463" mass="161174">MAFAVRTRAAMGLLNLSRAPKMQPAHRVAALTHSAILCQRGAIEPQHRLFSSSATLKADVIVVVPPMAESLNEGTLSSLPKKVGEQIEADEEIASIETDKIDIAVNAPETAIIAEYFAAEGDTVVVGQDLARIVTGGDVGAVEKPEEETPSTEKATPSPEKETKAAESTDPKIEDKTLASTPPKPSTPAPATKPTTQSSLSQPAASTPQEPPRGEREEKMTRMRKTIATRLKQSQNTCASLTTMQEVDMTNLMAWRAKYRDEVAEEHGVRLGYMGAFAKATTLAAQQVPQINAAIDTDKEIITYRDYVDISIAVSAPKGLVTPVLRNTNALSIVELERDVATLAKKARDGKLTLDDLEGGNFSISNPGIFGSMFGTPLINYPQAAVFNMNGIQQRVMAVNGQAEIRPSSPCCGHCVPFPRPAGRLGAWYSQEQTHGDAFPPPPAQPEPLAIRHELPEAEDMPRSKQRQNHKRLHRLRELTALVKTVEESFLKGCAATYIDAMHESWKLSPESVHVSWRTYFRNMEDTTKSPDQAVQLPPGFLSSRDPALKAGLGLNQGTQSSQTRDYHKVAQLVSAYQSQGHLVANIDPLGLRKVGQGLHPERPSELDPAHHGFTAADLDRQFPLGPDILPSFAAQGRESMTLREIVAACEAVYCGSFGVEYRHIPDPDKREWLRKRLEVPAPFQFSQDEKRGILDSLIWSSSFERFIATKFPTEKRFGLDGAEGLAPGITSLIDRSVDVHGIEDIVIGSCHRGRLTMLGTVYGKPREAILAEFAGRVKTDFPGMAGDVKYHLGHDGHRTTAEGRRVGVSLLANPSHLEAVDPVATGSAYALQELQGDKDRKRTMCLALHGDAAFAGQGVVYETLGLSRLDAYHVGGTIRVIVNNQIGFTTDVESSRSTPYASDLAKYIDAPIIHVNADDVEAVTFVCQLAADWRAELHEDIVIDLVCYRKFGHNEFDQPTFTQPMMYKHVSSQTPTTDIYVNKLVSEGTFSVAEIEDQKKWVWDRLNENFEASKTYVSERTNFPAAWSSLPSPSSLASEQYPVTPTAVEHSTLKPIAEKVSSVPEGFELHPNLQRILAGRLQSFNEGSIDWATAEALAFGTLCLEGHSVRLTGQDVQRGTFSQRHSVLHNQATGATWTPLSNLSPDQARFQASNSPLSEFGALGFEYGVTLADPKPLVMWEAQFGDFANNTQVIIDNFIVAGESKWLDRSGIVLSLPHGFDGQGAEHSSARLERFLLMCNEEGRSWPGDETSIDRAHQDCNMEIAYMTSPANYFHLLRRQLKREFRKPLVIFFSKSLLRHQICKSDISEFTAPSATFRPVLADPAHEAGNLDSPETITRVIFCSGQIYASLVKQRAALGLRNTAITRIEELHPFPWREVKANLDRYPGVRNVVWAQEEHYNGGAWHYIRDRLDSVLRKSDLLAGRKLLYAGRGPSASPAAGWKKVHEAQEKQFLEDAFSVQE</sequence>
<evidence type="ECO:0000256" key="16">
    <source>
        <dbReference type="ARBA" id="ARBA00052761"/>
    </source>
</evidence>
<dbReference type="EMBL" id="LKCW01000040">
    <property type="protein sequence ID" value="KPM42927.1"/>
    <property type="molecule type" value="Genomic_DNA"/>
</dbReference>
<evidence type="ECO:0000313" key="20">
    <source>
        <dbReference type="Proteomes" id="UP000050424"/>
    </source>
</evidence>
<evidence type="ECO:0000256" key="3">
    <source>
        <dbReference type="ARBA" id="ARBA00004813"/>
    </source>
</evidence>
<dbReference type="InterPro" id="IPR029061">
    <property type="entry name" value="THDP-binding"/>
</dbReference>
<evidence type="ECO:0000256" key="5">
    <source>
        <dbReference type="ARBA" id="ARBA00007317"/>
    </source>
</evidence>
<dbReference type="NCBIfam" id="TIGR00239">
    <property type="entry name" value="2oxo_dh_E1"/>
    <property type="match status" value="1"/>
</dbReference>
<comment type="cofactor">
    <cofactor evidence="1">
        <name>Mg(2+)</name>
        <dbReference type="ChEBI" id="CHEBI:18420"/>
    </cofactor>
</comment>
<dbReference type="InterPro" id="IPR000089">
    <property type="entry name" value="Biotin_lipoyl"/>
</dbReference>
<evidence type="ECO:0000256" key="7">
    <source>
        <dbReference type="ARBA" id="ARBA00022723"/>
    </source>
</evidence>
<dbReference type="Pfam" id="PF16870">
    <property type="entry name" value="OxoGdeHyase_C"/>
    <property type="match status" value="1"/>
</dbReference>
<comment type="similarity">
    <text evidence="5">Belongs to the 2-oxoacid dehydrogenase family.</text>
</comment>
<dbReference type="Gene3D" id="1.10.287.1150">
    <property type="entry name" value="TPP helical domain"/>
    <property type="match status" value="1"/>
</dbReference>
<dbReference type="InterPro" id="IPR032106">
    <property type="entry name" value="2-oxogl_dehyd_N"/>
</dbReference>
<dbReference type="Gene3D" id="3.30.559.10">
    <property type="entry name" value="Chloramphenicol acetyltransferase-like domain"/>
    <property type="match status" value="1"/>
</dbReference>
<evidence type="ECO:0000256" key="15">
    <source>
        <dbReference type="ARBA" id="ARBA00042984"/>
    </source>
</evidence>
<evidence type="ECO:0000256" key="11">
    <source>
        <dbReference type="ARBA" id="ARBA00023052"/>
    </source>
</evidence>
<dbReference type="UniPathway" id="UPA00223">
    <property type="reaction ID" value="UER00997"/>
</dbReference>
<keyword evidence="9" id="KW-0460">Magnesium</keyword>
<dbReference type="GO" id="GO:0030976">
    <property type="term" value="F:thiamine pyrophosphate binding"/>
    <property type="evidence" value="ECO:0007669"/>
    <property type="project" value="InterPro"/>
</dbReference>
<feature type="compositionally biased region" description="Low complexity" evidence="17">
    <location>
        <begin position="189"/>
        <end position="199"/>
    </location>
</feature>
<dbReference type="Gene3D" id="3.40.50.11610">
    <property type="entry name" value="Multifunctional 2-oxoglutarate metabolism enzyme, C-terminal domain"/>
    <property type="match status" value="1"/>
</dbReference>